<dbReference type="Proteomes" id="UP000254330">
    <property type="component" value="Unassembled WGS sequence"/>
</dbReference>
<dbReference type="CDD" id="cd04735">
    <property type="entry name" value="OYE_like_4_FMN"/>
    <property type="match status" value="1"/>
</dbReference>
<evidence type="ECO:0000256" key="2">
    <source>
        <dbReference type="ARBA" id="ARBA00023002"/>
    </source>
</evidence>
<organism evidence="4 6">
    <name type="scientific">Kurthia zopfii</name>
    <dbReference type="NCBI Taxonomy" id="1650"/>
    <lineage>
        <taxon>Bacteria</taxon>
        <taxon>Bacillati</taxon>
        <taxon>Bacillota</taxon>
        <taxon>Bacilli</taxon>
        <taxon>Bacillales</taxon>
        <taxon>Caryophanaceae</taxon>
        <taxon>Kurthia</taxon>
    </lineage>
</organism>
<dbReference type="OrthoDB" id="9772736at2"/>
<name>A0A8B4QE58_9BACL</name>
<sequence>MNAFDKLTLNNGVTLKNKLWVAPMTTYSGYDDGNVSEEELAYYKVRSGGASLVMTAVAYVSESGKGFHGQISAHDDAFIPSLKKMADTIKAEGAKAVLQIFHAGNLSPADLVPEVVGASRVTAAGEAIPRELTEMEVKQIVRDFYEATRRAIQAGFDGVEIHGANGYLLQQFFSSYTNTRTDQYGADRLGFILEVIEAVNKAKQKFARKSFIVGYRFSPEEPEEEGITLDQTLQLVDVLASQDLQYLHISQGHYNSKPRRYSGDAKTRVEAIQQKIAGRLPLVNVGGIFTREDLTEAEQSGADILAVGRALLIEPRWVEKIQNGEPVETELDPENLQVLPTNLFAVIQSNPGWVPTKGVAE</sequence>
<comment type="caution">
    <text evidence="4">The sequence shown here is derived from an EMBL/GenBank/DDBJ whole genome shotgun (WGS) entry which is preliminary data.</text>
</comment>
<evidence type="ECO:0000313" key="4">
    <source>
        <dbReference type="EMBL" id="STX11031.1"/>
    </source>
</evidence>
<dbReference type="Gene3D" id="3.20.20.70">
    <property type="entry name" value="Aldolase class I"/>
    <property type="match status" value="1"/>
</dbReference>
<keyword evidence="2 4" id="KW-0560">Oxidoreductase</keyword>
<protein>
    <submittedName>
        <fullName evidence="5">2,4-dienoyl-CoA reductase-like NADH-dependent reductase (Old Yellow Enzyme family)</fullName>
    </submittedName>
    <submittedName>
        <fullName evidence="4">NADH oxidase</fullName>
        <ecNumber evidence="4">1.-.-.-</ecNumber>
    </submittedName>
</protein>
<gene>
    <name evidence="5" type="ORF">DFR61_13727</name>
    <name evidence="4" type="ORF">NCTC10597_02827</name>
</gene>
<evidence type="ECO:0000313" key="6">
    <source>
        <dbReference type="Proteomes" id="UP000254330"/>
    </source>
</evidence>
<dbReference type="Pfam" id="PF00724">
    <property type="entry name" value="Oxidored_FMN"/>
    <property type="match status" value="1"/>
</dbReference>
<dbReference type="SUPFAM" id="SSF51395">
    <property type="entry name" value="FMN-linked oxidoreductases"/>
    <property type="match status" value="1"/>
</dbReference>
<evidence type="ECO:0000313" key="7">
    <source>
        <dbReference type="Proteomes" id="UP000294641"/>
    </source>
</evidence>
<dbReference type="InterPro" id="IPR001155">
    <property type="entry name" value="OxRdtase_FMN_N"/>
</dbReference>
<dbReference type="EMBL" id="SNZG01000037">
    <property type="protein sequence ID" value="TDR34558.1"/>
    <property type="molecule type" value="Genomic_DNA"/>
</dbReference>
<dbReference type="PANTHER" id="PTHR43656:SF2">
    <property type="entry name" value="BINDING OXIDOREDUCTASE, PUTATIVE (AFU_ORTHOLOGUE AFUA_2G08260)-RELATED"/>
    <property type="match status" value="1"/>
</dbReference>
<evidence type="ECO:0000313" key="5">
    <source>
        <dbReference type="EMBL" id="TDR34558.1"/>
    </source>
</evidence>
<dbReference type="EMBL" id="UGNP01000001">
    <property type="protein sequence ID" value="STX11031.1"/>
    <property type="molecule type" value="Genomic_DNA"/>
</dbReference>
<dbReference type="AlphaFoldDB" id="A0A8B4QE58"/>
<reference evidence="5 7" key="2">
    <citation type="submission" date="2019-03" db="EMBL/GenBank/DDBJ databases">
        <title>Genomic Encyclopedia of Type Strains, Phase IV (KMG-IV): sequencing the most valuable type-strain genomes for metagenomic binning, comparative biology and taxonomic classification.</title>
        <authorList>
            <person name="Goeker M."/>
        </authorList>
    </citation>
    <scope>NUCLEOTIDE SEQUENCE [LARGE SCALE GENOMIC DNA]</scope>
    <source>
        <strain evidence="5 7">DSM 20580</strain>
    </source>
</reference>
<dbReference type="GO" id="GO:0010181">
    <property type="term" value="F:FMN binding"/>
    <property type="evidence" value="ECO:0007669"/>
    <property type="project" value="InterPro"/>
</dbReference>
<accession>A0A8B4QE58</accession>
<evidence type="ECO:0000259" key="3">
    <source>
        <dbReference type="Pfam" id="PF00724"/>
    </source>
</evidence>
<keyword evidence="1" id="KW-0285">Flavoprotein</keyword>
<dbReference type="PANTHER" id="PTHR43656">
    <property type="entry name" value="BINDING OXIDOREDUCTASE, PUTATIVE (AFU_ORTHOLOGUE AFUA_2G08260)-RELATED"/>
    <property type="match status" value="1"/>
</dbReference>
<dbReference type="GO" id="GO:0016491">
    <property type="term" value="F:oxidoreductase activity"/>
    <property type="evidence" value="ECO:0007669"/>
    <property type="project" value="UniProtKB-KW"/>
</dbReference>
<dbReference type="RefSeq" id="WP_109350514.1">
    <property type="nucleotide sequence ID" value="NZ_BJUE01000038.1"/>
</dbReference>
<dbReference type="EC" id="1.-.-.-" evidence="4"/>
<dbReference type="InterPro" id="IPR013785">
    <property type="entry name" value="Aldolase_TIM"/>
</dbReference>
<dbReference type="Proteomes" id="UP000294641">
    <property type="component" value="Unassembled WGS sequence"/>
</dbReference>
<dbReference type="InterPro" id="IPR051799">
    <property type="entry name" value="NADH_flavin_oxidoreductase"/>
</dbReference>
<proteinExistence type="predicted"/>
<feature type="domain" description="NADH:flavin oxidoreductase/NADH oxidase N-terminal" evidence="3">
    <location>
        <begin position="4"/>
        <end position="326"/>
    </location>
</feature>
<evidence type="ECO:0000256" key="1">
    <source>
        <dbReference type="ARBA" id="ARBA00022630"/>
    </source>
</evidence>
<reference evidence="4 6" key="1">
    <citation type="submission" date="2018-06" db="EMBL/GenBank/DDBJ databases">
        <authorList>
            <consortium name="Pathogen Informatics"/>
            <person name="Doyle S."/>
        </authorList>
    </citation>
    <scope>NUCLEOTIDE SEQUENCE [LARGE SCALE GENOMIC DNA]</scope>
    <source>
        <strain evidence="4 6">NCTC10597</strain>
    </source>
</reference>
<keyword evidence="7" id="KW-1185">Reference proteome</keyword>